<dbReference type="Proteomes" id="UP000018958">
    <property type="component" value="Unassembled WGS sequence"/>
</dbReference>
<keyword evidence="1" id="KW-1133">Transmembrane helix</keyword>
<protein>
    <submittedName>
        <fullName evidence="2">Uncharacterized protein</fullName>
    </submittedName>
</protein>
<feature type="transmembrane region" description="Helical" evidence="1">
    <location>
        <begin position="105"/>
        <end position="126"/>
    </location>
</feature>
<name>W2VZF0_PHYNI</name>
<sequence length="191" mass="19831">MAVARRPVLADFRLVAAAFLSVAVYLLSVTVDGRSVATSTNDFGERVIGHPVNDDICPIALAARASVDALTVHKATSHDRDATTTVDSDPCALGPTAPLPLAPVAALPLPLMFIGVAVVSTLSVAARRPALACLAARITAAFLGLRLYFLFGASGCSAAPLVTPVFQILPIRRAHMAPFTNSKTESANVSK</sequence>
<comment type="caution">
    <text evidence="2">The sequence shown here is derived from an EMBL/GenBank/DDBJ whole genome shotgun (WGS) entry which is preliminary data.</text>
</comment>
<keyword evidence="1" id="KW-0812">Transmembrane</keyword>
<proteinExistence type="predicted"/>
<feature type="transmembrane region" description="Helical" evidence="1">
    <location>
        <begin position="12"/>
        <end position="31"/>
    </location>
</feature>
<dbReference type="EMBL" id="ANIX01004017">
    <property type="protein sequence ID" value="ETP02724.1"/>
    <property type="molecule type" value="Genomic_DNA"/>
</dbReference>
<reference evidence="2 3" key="1">
    <citation type="submission" date="2013-11" db="EMBL/GenBank/DDBJ databases">
        <title>The Genome Sequence of Phytophthora parasitica CJ01A1.</title>
        <authorList>
            <consortium name="The Broad Institute Genomics Platform"/>
            <person name="Russ C."/>
            <person name="Tyler B."/>
            <person name="Panabieres F."/>
            <person name="Shan W."/>
            <person name="Tripathy S."/>
            <person name="Grunwald N."/>
            <person name="Machado M."/>
            <person name="Johnson C.S."/>
            <person name="Walker B."/>
            <person name="Young S.K."/>
            <person name="Zeng Q."/>
            <person name="Gargeya S."/>
            <person name="Fitzgerald M."/>
            <person name="Haas B."/>
            <person name="Abouelleil A."/>
            <person name="Allen A.W."/>
            <person name="Alvarado L."/>
            <person name="Arachchi H.M."/>
            <person name="Berlin A.M."/>
            <person name="Chapman S.B."/>
            <person name="Gainer-Dewar J."/>
            <person name="Goldberg J."/>
            <person name="Griggs A."/>
            <person name="Gujja S."/>
            <person name="Hansen M."/>
            <person name="Howarth C."/>
            <person name="Imamovic A."/>
            <person name="Ireland A."/>
            <person name="Larimer J."/>
            <person name="McCowan C."/>
            <person name="Murphy C."/>
            <person name="Pearson M."/>
            <person name="Poon T.W."/>
            <person name="Priest M."/>
            <person name="Roberts A."/>
            <person name="Saif S."/>
            <person name="Shea T."/>
            <person name="Sisk P."/>
            <person name="Sykes S."/>
            <person name="Wortman J."/>
            <person name="Nusbaum C."/>
            <person name="Birren B."/>
        </authorList>
    </citation>
    <scope>NUCLEOTIDE SEQUENCE [LARGE SCALE GENOMIC DNA]</scope>
    <source>
        <strain evidence="2 3">CJ01A1</strain>
    </source>
</reference>
<keyword evidence="1" id="KW-0472">Membrane</keyword>
<evidence type="ECO:0000313" key="3">
    <source>
        <dbReference type="Proteomes" id="UP000018958"/>
    </source>
</evidence>
<evidence type="ECO:0000256" key="1">
    <source>
        <dbReference type="SAM" id="Phobius"/>
    </source>
</evidence>
<dbReference type="AlphaFoldDB" id="W2VZF0"/>
<evidence type="ECO:0000313" key="2">
    <source>
        <dbReference type="EMBL" id="ETP02724.1"/>
    </source>
</evidence>
<gene>
    <name evidence="2" type="ORF">F441_20249</name>
</gene>
<accession>W2VZF0</accession>
<organism evidence="2 3">
    <name type="scientific">Phytophthora nicotianae CJ01A1</name>
    <dbReference type="NCBI Taxonomy" id="1317063"/>
    <lineage>
        <taxon>Eukaryota</taxon>
        <taxon>Sar</taxon>
        <taxon>Stramenopiles</taxon>
        <taxon>Oomycota</taxon>
        <taxon>Peronosporomycetes</taxon>
        <taxon>Peronosporales</taxon>
        <taxon>Peronosporaceae</taxon>
        <taxon>Phytophthora</taxon>
    </lineage>
</organism>
<feature type="transmembrane region" description="Helical" evidence="1">
    <location>
        <begin position="147"/>
        <end position="169"/>
    </location>
</feature>